<dbReference type="EMBL" id="CP002530">
    <property type="protein sequence ID" value="ADY35579.1"/>
    <property type="molecule type" value="Genomic_DNA"/>
</dbReference>
<protein>
    <recommendedName>
        <fullName evidence="3">Lipoprotein</fullName>
    </recommendedName>
</protein>
<dbReference type="InterPro" id="IPR025590">
    <property type="entry name" value="DUF4348"/>
</dbReference>
<dbReference type="PROSITE" id="PS51257">
    <property type="entry name" value="PROKAR_LIPOPROTEIN"/>
    <property type="match status" value="1"/>
</dbReference>
<organism evidence="1 2">
    <name type="scientific">Phocaeicola salanitronis (strain DSM 18170 / JCM 13657 / CCUG 60908 / BL78)</name>
    <name type="common">Bacteroides salanitronis</name>
    <dbReference type="NCBI Taxonomy" id="667015"/>
    <lineage>
        <taxon>Bacteria</taxon>
        <taxon>Pseudomonadati</taxon>
        <taxon>Bacteroidota</taxon>
        <taxon>Bacteroidia</taxon>
        <taxon>Bacteroidales</taxon>
        <taxon>Bacteroidaceae</taxon>
        <taxon>Phocaeicola</taxon>
    </lineage>
</organism>
<evidence type="ECO:0000313" key="1">
    <source>
        <dbReference type="EMBL" id="ADY35579.1"/>
    </source>
</evidence>
<dbReference type="HOGENOM" id="CLU_978802_0_0_10"/>
<name>F0R404_PHOSB</name>
<reference evidence="1 2" key="1">
    <citation type="journal article" date="2011" name="Stand. Genomic Sci.">
        <title>Complete genome sequence of Bacteroides salanitronis type strain (BL78).</title>
        <authorList>
            <person name="Gronow S."/>
            <person name="Held B."/>
            <person name="Lucas S."/>
            <person name="Lapidus A."/>
            <person name="Del Rio T.G."/>
            <person name="Nolan M."/>
            <person name="Tice H."/>
            <person name="Deshpande S."/>
            <person name="Cheng J.F."/>
            <person name="Pitluck S."/>
            <person name="Liolios K."/>
            <person name="Pagani I."/>
            <person name="Ivanova N."/>
            <person name="Mavromatis K."/>
            <person name="Pati A."/>
            <person name="Tapia R."/>
            <person name="Han C."/>
            <person name="Goodwin L."/>
            <person name="Chen A."/>
            <person name="Palaniappan K."/>
            <person name="Land M."/>
            <person name="Hauser L."/>
            <person name="Chang Y.J."/>
            <person name="Jeffries C.D."/>
            <person name="Brambilla E.M."/>
            <person name="Rohde M."/>
            <person name="Goker M."/>
            <person name="Detter J.C."/>
            <person name="Woyke T."/>
            <person name="Bristow J."/>
            <person name="Markowitz V."/>
            <person name="Hugenholtz P."/>
            <person name="Kyrpides N.C."/>
            <person name="Klenk H.P."/>
            <person name="Eisen J.A."/>
        </authorList>
    </citation>
    <scope>NUCLEOTIDE SEQUENCE [LARGE SCALE GENOMIC DNA]</scope>
    <source>
        <strain evidence="1 2">DSM 18170</strain>
    </source>
</reference>
<dbReference type="Pfam" id="PF14254">
    <property type="entry name" value="DUF4348"/>
    <property type="match status" value="1"/>
</dbReference>
<evidence type="ECO:0000313" key="2">
    <source>
        <dbReference type="Proteomes" id="UP000007486"/>
    </source>
</evidence>
<proteinExistence type="predicted"/>
<dbReference type="AlphaFoldDB" id="F0R404"/>
<dbReference type="Proteomes" id="UP000007486">
    <property type="component" value="Chromosome"/>
</dbReference>
<dbReference type="Gene3D" id="3.10.450.410">
    <property type="match status" value="1"/>
</dbReference>
<dbReference type="KEGG" id="bsa:Bacsa_0990"/>
<accession>F0R404</accession>
<evidence type="ECO:0008006" key="3">
    <source>
        <dbReference type="Google" id="ProtNLM"/>
    </source>
</evidence>
<dbReference type="STRING" id="667015.Bacsa_0990"/>
<dbReference type="eggNOG" id="ENOG50324VM">
    <property type="taxonomic scope" value="Bacteria"/>
</dbReference>
<gene>
    <name evidence="1" type="ordered locus">Bacsa_0990</name>
</gene>
<sequence>MNEKKKYLCAGFSEALIMKKIVFGCCLLVWLMASCGGGKKKIDPFETLTRQIDSLQVEEEAVVDTAPVRPEVIPATADESFADFFYNFASNEGFQHSRIVFPISYYKGKEVVRISKEDWKYDPLFSRDPVYTVLFDREEEMELEKDTAVRSVQVDWIYLKDRQVKRYYFQRINDSWFLEAINKEKLAHAEGGREDFFDFYFRFANDSVFQGERLADPLSFVTVDPEDEFQILETTLDEGQWFSFRPPLLKERLTNVHYGQEAVPDTDSKIVEFKGFGNGFSNTLYFECRGGEWILKQFEDLSD</sequence>
<keyword evidence="2" id="KW-1185">Reference proteome</keyword>